<name>A0A7W8QIY4_9ACTN</name>
<evidence type="ECO:0000256" key="1">
    <source>
        <dbReference type="SAM" id="MobiDB-lite"/>
    </source>
</evidence>
<dbReference type="EMBL" id="JACHDB010000001">
    <property type="protein sequence ID" value="MBB5431150.1"/>
    <property type="molecule type" value="Genomic_DNA"/>
</dbReference>
<dbReference type="InterPro" id="IPR036567">
    <property type="entry name" value="RHF-like"/>
</dbReference>
<dbReference type="InterPro" id="IPR003489">
    <property type="entry name" value="RHF/RaiA"/>
</dbReference>
<gene>
    <name evidence="2" type="ORF">HDA36_001234</name>
</gene>
<dbReference type="Gene3D" id="3.30.160.100">
    <property type="entry name" value="Ribosome hibernation promotion factor-like"/>
    <property type="match status" value="1"/>
</dbReference>
<protein>
    <submittedName>
        <fullName evidence="2">Ribosomal subunit interface protein</fullName>
    </submittedName>
</protein>
<evidence type="ECO:0000313" key="3">
    <source>
        <dbReference type="Proteomes" id="UP000572635"/>
    </source>
</evidence>
<dbReference type="RefSeq" id="WP_184390289.1">
    <property type="nucleotide sequence ID" value="NZ_BAAAJD010000015.1"/>
</dbReference>
<dbReference type="Proteomes" id="UP000572635">
    <property type="component" value="Unassembled WGS sequence"/>
</dbReference>
<evidence type="ECO:0000313" key="2">
    <source>
        <dbReference type="EMBL" id="MBB5431150.1"/>
    </source>
</evidence>
<sequence>MRSRDRWEDPRISVACAKEIGRAGAAHVADRLSGLDRYAGSPILRVHATAGHRRVDGYGRLVRAEAVVDLEDGAVRAGAEADSLYAAVDKLHDLLRGRLASRRPAEDPARGRAPARRMPGSARRRRRNSLLDGPW</sequence>
<keyword evidence="3" id="KW-1185">Reference proteome</keyword>
<dbReference type="Pfam" id="PF02482">
    <property type="entry name" value="Ribosomal_S30AE"/>
    <property type="match status" value="1"/>
</dbReference>
<feature type="region of interest" description="Disordered" evidence="1">
    <location>
        <begin position="99"/>
        <end position="135"/>
    </location>
</feature>
<comment type="caution">
    <text evidence="2">The sequence shown here is derived from an EMBL/GenBank/DDBJ whole genome shotgun (WGS) entry which is preliminary data.</text>
</comment>
<dbReference type="SUPFAM" id="SSF69754">
    <property type="entry name" value="Ribosome binding protein Y (YfiA homologue)"/>
    <property type="match status" value="1"/>
</dbReference>
<reference evidence="2 3" key="1">
    <citation type="submission" date="2020-08" db="EMBL/GenBank/DDBJ databases">
        <title>Sequencing the genomes of 1000 actinobacteria strains.</title>
        <authorList>
            <person name="Klenk H.-P."/>
        </authorList>
    </citation>
    <scope>NUCLEOTIDE SEQUENCE [LARGE SCALE GENOMIC DNA]</scope>
    <source>
        <strain evidence="2 3">DSM 44551</strain>
    </source>
</reference>
<dbReference type="AlphaFoldDB" id="A0A7W8QIY4"/>
<organism evidence="2 3">
    <name type="scientific">Nocardiopsis composta</name>
    <dbReference type="NCBI Taxonomy" id="157465"/>
    <lineage>
        <taxon>Bacteria</taxon>
        <taxon>Bacillati</taxon>
        <taxon>Actinomycetota</taxon>
        <taxon>Actinomycetes</taxon>
        <taxon>Streptosporangiales</taxon>
        <taxon>Nocardiopsidaceae</taxon>
        <taxon>Nocardiopsis</taxon>
    </lineage>
</organism>
<accession>A0A7W8QIY4</accession>
<proteinExistence type="predicted"/>